<sequence length="1640" mass="185027">MAAVSEDPITLWLKLGALEKLEQVVLDGYGDQLYGKTSRIPQVNKFLRQVPIFQNKIDEIHKAVSTGNLREVQHLIDRKKLAFCRDQLGASPMHKAVLFSQRPVIDYLLDRYPSVVHARDHRGRTPLHYAAVLSDGGEIYKMLLDHGADLKATDVFGNRPEYYMHAQDEMDIQALKAGTDAGKPNMRSLRIKNIQPTGGGQGDIIARSAKPVSTRMQIREMISSGNLEALEELVLQGHGDRLLGETATSPLVRDFIHMVPIYMERIYEIHRAVSRGRLRDVQTLLDRKKLALARDPLGATPLHKAVMYGHREVAEYIAMNFPLSKDAKDLDGRTALHYAAGMKDHHDMYNMLIAFSANPLVLDYKGKTAEYYLQFPEHLHLEQLMKQSQRANANYMANHANRIKAIASPKRKSPYPTRAALSLDMNGNVRPQNGEVSDSAEDSEPQKNGHVSFKMPKKTLFRSQPLLPPPKLKRLEINSANIKRWVREEDMEKLEGAVLEGYGEKVALQKSDNIKLQKYINDQVPMLVRKIEAIHIAVSNDDLTELQNQLHDTDHMVLAKDHFGMAPIHRAVLMNKPETLAFLIDRFPETVNARDKEGRTALHYAAAMSREPGASNYFKMLLEAGADARIRDNQGRSPEYYRTHHVPIPHKLNQHQKFAKKQRSKSEPPPQQRIKKLPGINGGGGSLPQVTMDKINNWLQNGDLDSIKDFVQDGYGQHLVGKTSWNEDVRQYLKSLPSYLMNLGSVFHAVERGDLQSLDKQIGIDDGLLKARNADGSTAMHHAVLHDKLNVVNYFLDKYPTLLNAKDRNGRTPLHVAGQQKNQYLYTVLATSGADPMILDQKGRTAEFYMNSSTKLNARPQISPQTSSPENDSSGDKSSLTPDDNPKEEEPATEEPTPTPKEDTPKTEENADDKPEETETPEDTEPENSAKPATGSDESPKVDEESEEKTNEKPEEEEEEGGEAKTEEPQTAEEEEKKEEGEKLQVEELAKEEEQKSARSENSEAPASSSGDRLNELIDIWIRDKDLLRLEHVVIAGQGERLIGRSSDDRQVQEFLDLVPTYMARIRGVHDAVVRGNLGEVESVLTRKRFALSRDHLGASPLHLAVLHGHTDIVKYIIDNFPEALDGPDNEGRTPLHYAAVMRDGGTYYRILLMAGADETVKDKANHTPDYYLTHTGVLSIRELLEGYRIKEPQNRRPSQVNIWQRPPTDEAEKLDLFDEDDEFDPFEDVEPGTTPDYSDTTTTTTAEAQPQEEIPTKPSIYPILFDRQNRDSRYLASVLGDALIRGLTQVANRRPRDPIGYLATYLYQYAARKTISRENDEGDSSQETEGNSSPLKPDASVRNEEPKTSDDSSRTPLEVVREDPEFDEEDEDEFALEFEDHTKMKDYVFSLQDEEGQTVLHFAAARVHPDGSFYALLSHAEVLLGERDSLYRTCRDVAEDSGQEENAAAVDRFVFDAFLQQRSSLVRMLLHEGYDHLIHLTDGSRRELTDVLQQQKLTSSLTLIREVADFVKRREELHGYIRNSYLEGVARLVKSDNTLVTAKGRRARCALHVAVLFEHVGIITTLVKANASAVHVSDNLGRTPLHYAMATIKVDKIAKVLITAGALKTTKDVRMRSPSYFYIYKEEIQRLREEESRLA</sequence>
<feature type="repeat" description="ANK" evidence="10">
    <location>
        <begin position="1097"/>
        <end position="1120"/>
    </location>
</feature>
<name>A0AAV4T306_9ARAC</name>
<dbReference type="PROSITE" id="PS50297">
    <property type="entry name" value="ANK_REP_REGION"/>
    <property type="match status" value="6"/>
</dbReference>
<reference evidence="12 13" key="1">
    <citation type="submission" date="2021-06" db="EMBL/GenBank/DDBJ databases">
        <title>Caerostris darwini draft genome.</title>
        <authorList>
            <person name="Kono N."/>
            <person name="Arakawa K."/>
        </authorList>
    </citation>
    <scope>NUCLEOTIDE SEQUENCE [LARGE SCALE GENOMIC DNA]</scope>
</reference>
<dbReference type="Pfam" id="PF05186">
    <property type="entry name" value="Dpy-30"/>
    <property type="match status" value="1"/>
</dbReference>
<keyword evidence="9" id="KW-0472">Membrane</keyword>
<dbReference type="GO" id="GO:0006887">
    <property type="term" value="P:exocytosis"/>
    <property type="evidence" value="ECO:0007669"/>
    <property type="project" value="UniProtKB-KW"/>
</dbReference>
<dbReference type="GO" id="GO:0090729">
    <property type="term" value="F:toxin activity"/>
    <property type="evidence" value="ECO:0007669"/>
    <property type="project" value="UniProtKB-KW"/>
</dbReference>
<keyword evidence="7" id="KW-0528">Neurotoxin</keyword>
<comment type="subcellular location">
    <subcellularLocation>
        <location evidence="2">Secreted</location>
    </subcellularLocation>
    <subcellularLocation>
        <location evidence="1">Target cell membrane</location>
    </subcellularLocation>
</comment>
<feature type="repeat" description="ANK" evidence="10">
    <location>
        <begin position="809"/>
        <end position="841"/>
    </location>
</feature>
<feature type="compositionally biased region" description="Basic and acidic residues" evidence="11">
    <location>
        <begin position="1340"/>
        <end position="1364"/>
    </location>
</feature>
<feature type="repeat" description="ANK" evidence="10">
    <location>
        <begin position="1131"/>
        <end position="1164"/>
    </location>
</feature>
<keyword evidence="3" id="KW-0268">Exocytosis</keyword>
<dbReference type="GO" id="GO:0005576">
    <property type="term" value="C:extracellular region"/>
    <property type="evidence" value="ECO:0007669"/>
    <property type="project" value="UniProtKB-SubCell"/>
</dbReference>
<feature type="compositionally biased region" description="Basic residues" evidence="11">
    <location>
        <begin position="653"/>
        <end position="663"/>
    </location>
</feature>
<feature type="region of interest" description="Disordered" evidence="11">
    <location>
        <begin position="854"/>
        <end position="1012"/>
    </location>
</feature>
<evidence type="ECO:0000256" key="1">
    <source>
        <dbReference type="ARBA" id="ARBA00004175"/>
    </source>
</evidence>
<dbReference type="Gene3D" id="1.25.40.20">
    <property type="entry name" value="Ankyrin repeat-containing domain"/>
    <property type="match status" value="6"/>
</dbReference>
<keyword evidence="9" id="KW-1053">Target membrane</keyword>
<feature type="region of interest" description="Disordered" evidence="11">
    <location>
        <begin position="1223"/>
        <end position="1259"/>
    </location>
</feature>
<dbReference type="SMART" id="SM00248">
    <property type="entry name" value="ANK"/>
    <property type="match status" value="14"/>
</dbReference>
<keyword evidence="13" id="KW-1185">Reference proteome</keyword>
<keyword evidence="4" id="KW-0964">Secreted</keyword>
<dbReference type="GO" id="GO:0044231">
    <property type="term" value="C:host cell presynaptic membrane"/>
    <property type="evidence" value="ECO:0007669"/>
    <property type="project" value="UniProtKB-KW"/>
</dbReference>
<feature type="repeat" description="ANK" evidence="10">
    <location>
        <begin position="1581"/>
        <end position="1614"/>
    </location>
</feature>
<evidence type="ECO:0000256" key="7">
    <source>
        <dbReference type="ARBA" id="ARBA00022699"/>
    </source>
</evidence>
<evidence type="ECO:0000256" key="2">
    <source>
        <dbReference type="ARBA" id="ARBA00004613"/>
    </source>
</evidence>
<feature type="compositionally biased region" description="Polar residues" evidence="11">
    <location>
        <begin position="854"/>
        <end position="882"/>
    </location>
</feature>
<evidence type="ECO:0000256" key="3">
    <source>
        <dbReference type="ARBA" id="ARBA00022483"/>
    </source>
</evidence>
<keyword evidence="6" id="KW-0800">Toxin</keyword>
<evidence type="ECO:0000256" key="11">
    <source>
        <dbReference type="SAM" id="MobiDB-lite"/>
    </source>
</evidence>
<feature type="region of interest" description="Disordered" evidence="11">
    <location>
        <begin position="425"/>
        <end position="453"/>
    </location>
</feature>
<comment type="caution">
    <text evidence="12">The sequence shown here is derived from an EMBL/GenBank/DDBJ whole genome shotgun (WGS) entry which is preliminary data.</text>
</comment>
<feature type="compositionally biased region" description="Basic and acidic residues" evidence="11">
    <location>
        <begin position="978"/>
        <end position="1002"/>
    </location>
</feature>
<feature type="repeat" description="ANK" evidence="10">
    <location>
        <begin position="122"/>
        <end position="155"/>
    </location>
</feature>
<proteinExistence type="predicted"/>
<dbReference type="Proteomes" id="UP001054837">
    <property type="component" value="Unassembled WGS sequence"/>
</dbReference>
<dbReference type="PANTHER" id="PTHR24172">
    <property type="entry name" value="ANK_REP_REGION DOMAIN-CONTAINING PROTEIN"/>
    <property type="match status" value="1"/>
</dbReference>
<dbReference type="InterPro" id="IPR049630">
    <property type="entry name" value="DYDC-like_DD"/>
</dbReference>
<feature type="compositionally biased region" description="Polar residues" evidence="11">
    <location>
        <begin position="1003"/>
        <end position="1012"/>
    </location>
</feature>
<dbReference type="InterPro" id="IPR007858">
    <property type="entry name" value="Dpy-30_motif"/>
</dbReference>
<feature type="repeat" description="ANK" evidence="10">
    <location>
        <begin position="597"/>
        <end position="633"/>
    </location>
</feature>
<dbReference type="PRINTS" id="PR01415">
    <property type="entry name" value="ANKYRIN"/>
</dbReference>
<gene>
    <name evidence="12" type="primary">AVEN_52010_1</name>
    <name evidence="12" type="ORF">CDAR_513781</name>
</gene>
<evidence type="ECO:0000256" key="8">
    <source>
        <dbReference type="ARBA" id="ARBA00023028"/>
    </source>
</evidence>
<evidence type="ECO:0000256" key="10">
    <source>
        <dbReference type="PROSITE-ProRule" id="PRU00023"/>
    </source>
</evidence>
<evidence type="ECO:0000313" key="12">
    <source>
        <dbReference type="EMBL" id="GIY38223.1"/>
    </source>
</evidence>
<feature type="compositionally biased region" description="Acidic residues" evidence="11">
    <location>
        <begin position="914"/>
        <end position="926"/>
    </location>
</feature>
<dbReference type="SUPFAM" id="SSF48403">
    <property type="entry name" value="Ankyrin repeat"/>
    <property type="match status" value="3"/>
</dbReference>
<dbReference type="Pfam" id="PF12796">
    <property type="entry name" value="Ank_2"/>
    <property type="match status" value="6"/>
</dbReference>
<feature type="compositionally biased region" description="Low complexity" evidence="11">
    <location>
        <begin position="1234"/>
        <end position="1246"/>
    </location>
</feature>
<dbReference type="GO" id="GO:0044218">
    <property type="term" value="C:other organism cell membrane"/>
    <property type="evidence" value="ECO:0007669"/>
    <property type="project" value="UniProtKB-KW"/>
</dbReference>
<feature type="region of interest" description="Disordered" evidence="11">
    <location>
        <begin position="1318"/>
        <end position="1373"/>
    </location>
</feature>
<dbReference type="InterPro" id="IPR036770">
    <property type="entry name" value="Ankyrin_rpt-contain_sf"/>
</dbReference>
<evidence type="ECO:0000256" key="5">
    <source>
        <dbReference type="ARBA" id="ARBA00022537"/>
    </source>
</evidence>
<protein>
    <submittedName>
        <fullName evidence="12">Uncharacterized protein</fullName>
    </submittedName>
</protein>
<feature type="compositionally biased region" description="Basic and acidic residues" evidence="11">
    <location>
        <begin position="938"/>
        <end position="953"/>
    </location>
</feature>
<organism evidence="12 13">
    <name type="scientific">Caerostris darwini</name>
    <dbReference type="NCBI Taxonomy" id="1538125"/>
    <lineage>
        <taxon>Eukaryota</taxon>
        <taxon>Metazoa</taxon>
        <taxon>Ecdysozoa</taxon>
        <taxon>Arthropoda</taxon>
        <taxon>Chelicerata</taxon>
        <taxon>Arachnida</taxon>
        <taxon>Araneae</taxon>
        <taxon>Araneomorphae</taxon>
        <taxon>Entelegynae</taxon>
        <taxon>Araneoidea</taxon>
        <taxon>Araneidae</taxon>
        <taxon>Caerostris</taxon>
    </lineage>
</organism>
<keyword evidence="10" id="KW-0040">ANK repeat</keyword>
<evidence type="ECO:0000256" key="9">
    <source>
        <dbReference type="ARBA" id="ARBA00023298"/>
    </source>
</evidence>
<feature type="repeat" description="ANK" evidence="10">
    <location>
        <begin position="331"/>
        <end position="364"/>
    </location>
</feature>
<evidence type="ECO:0000313" key="13">
    <source>
        <dbReference type="Proteomes" id="UP001054837"/>
    </source>
</evidence>
<dbReference type="EMBL" id="BPLQ01008571">
    <property type="protein sequence ID" value="GIY38223.1"/>
    <property type="molecule type" value="Genomic_DNA"/>
</dbReference>
<evidence type="ECO:0000256" key="4">
    <source>
        <dbReference type="ARBA" id="ARBA00022525"/>
    </source>
</evidence>
<accession>A0AAV4T306</accession>
<feature type="compositionally biased region" description="Basic and acidic residues" evidence="11">
    <location>
        <begin position="900"/>
        <end position="913"/>
    </location>
</feature>
<dbReference type="InterPro" id="IPR002110">
    <property type="entry name" value="Ankyrin_rpt"/>
</dbReference>
<dbReference type="CDD" id="cd22966">
    <property type="entry name" value="DD_DYDC-like"/>
    <property type="match status" value="1"/>
</dbReference>
<dbReference type="Gene3D" id="1.20.890.10">
    <property type="entry name" value="cAMP-dependent protein kinase regulatory subunit, dimerization-anchoring domain"/>
    <property type="match status" value="1"/>
</dbReference>
<keyword evidence="8" id="KW-0638">Presynaptic neurotoxin</keyword>
<dbReference type="PANTHER" id="PTHR24172:SF4">
    <property type="entry name" value="ANK_REP_REGION DOMAIN-CONTAINING PROTEIN"/>
    <property type="match status" value="1"/>
</dbReference>
<keyword evidence="5" id="KW-1052">Target cell membrane</keyword>
<evidence type="ECO:0000256" key="6">
    <source>
        <dbReference type="ARBA" id="ARBA00022656"/>
    </source>
</evidence>
<feature type="region of interest" description="Disordered" evidence="11">
    <location>
        <begin position="653"/>
        <end position="683"/>
    </location>
</feature>
<dbReference type="PROSITE" id="PS50088">
    <property type="entry name" value="ANK_REPEAT"/>
    <property type="match status" value="7"/>
</dbReference>